<dbReference type="HOGENOM" id="CLU_1960451_0_0_1"/>
<reference evidence="1 2" key="1">
    <citation type="submission" date="2014-04" db="EMBL/GenBank/DDBJ databases">
        <authorList>
            <consortium name="DOE Joint Genome Institute"/>
            <person name="Kuo A."/>
            <person name="Kohler A."/>
            <person name="Costa M.D."/>
            <person name="Nagy L.G."/>
            <person name="Floudas D."/>
            <person name="Copeland A."/>
            <person name="Barry K.W."/>
            <person name="Cichocki N."/>
            <person name="Veneault-Fourrey C."/>
            <person name="LaButti K."/>
            <person name="Lindquist E.A."/>
            <person name="Lipzen A."/>
            <person name="Lundell T."/>
            <person name="Morin E."/>
            <person name="Murat C."/>
            <person name="Sun H."/>
            <person name="Tunlid A."/>
            <person name="Henrissat B."/>
            <person name="Grigoriev I.V."/>
            <person name="Hibbett D.S."/>
            <person name="Martin F."/>
            <person name="Nordberg H.P."/>
            <person name="Cantor M.N."/>
            <person name="Hua S.X."/>
        </authorList>
    </citation>
    <scope>NUCLEOTIDE SEQUENCE [LARGE SCALE GENOMIC DNA]</scope>
    <source>
        <strain evidence="1 2">441</strain>
    </source>
</reference>
<keyword evidence="2" id="KW-1185">Reference proteome</keyword>
<name>A0A0D0A2Z3_9AGAM</name>
<protein>
    <submittedName>
        <fullName evidence="1">Uncharacterized protein</fullName>
    </submittedName>
</protein>
<evidence type="ECO:0000313" key="1">
    <source>
        <dbReference type="EMBL" id="KIK28817.1"/>
    </source>
</evidence>
<accession>A0A0D0A2Z3</accession>
<organism evidence="1 2">
    <name type="scientific">Pisolithus microcarpus 441</name>
    <dbReference type="NCBI Taxonomy" id="765257"/>
    <lineage>
        <taxon>Eukaryota</taxon>
        <taxon>Fungi</taxon>
        <taxon>Dikarya</taxon>
        <taxon>Basidiomycota</taxon>
        <taxon>Agaricomycotina</taxon>
        <taxon>Agaricomycetes</taxon>
        <taxon>Agaricomycetidae</taxon>
        <taxon>Boletales</taxon>
        <taxon>Sclerodermatineae</taxon>
        <taxon>Pisolithaceae</taxon>
        <taxon>Pisolithus</taxon>
    </lineage>
</organism>
<dbReference type="AlphaFoldDB" id="A0A0D0A2Z3"/>
<proteinExistence type="predicted"/>
<reference evidence="2" key="2">
    <citation type="submission" date="2015-01" db="EMBL/GenBank/DDBJ databases">
        <title>Evolutionary Origins and Diversification of the Mycorrhizal Mutualists.</title>
        <authorList>
            <consortium name="DOE Joint Genome Institute"/>
            <consortium name="Mycorrhizal Genomics Consortium"/>
            <person name="Kohler A."/>
            <person name="Kuo A."/>
            <person name="Nagy L.G."/>
            <person name="Floudas D."/>
            <person name="Copeland A."/>
            <person name="Barry K.W."/>
            <person name="Cichocki N."/>
            <person name="Veneault-Fourrey C."/>
            <person name="LaButti K."/>
            <person name="Lindquist E.A."/>
            <person name="Lipzen A."/>
            <person name="Lundell T."/>
            <person name="Morin E."/>
            <person name="Murat C."/>
            <person name="Riley R."/>
            <person name="Ohm R."/>
            <person name="Sun H."/>
            <person name="Tunlid A."/>
            <person name="Henrissat B."/>
            <person name="Grigoriev I.V."/>
            <person name="Hibbett D.S."/>
            <person name="Martin F."/>
        </authorList>
    </citation>
    <scope>NUCLEOTIDE SEQUENCE [LARGE SCALE GENOMIC DNA]</scope>
    <source>
        <strain evidence="2">441</strain>
    </source>
</reference>
<sequence length="128" mass="14842">MITLDCVSSCCDVERRYQLTLKCPTSHLSVLSLHLYLLDQDHTPRHRRPYVQSAIDAPLREVIYCRLVSYAKREYVALRLVGLITGSELVHATKAYPRRDWCTSIPSEDRPGWMRSTRFDLQIVSAVY</sequence>
<dbReference type="Proteomes" id="UP000054018">
    <property type="component" value="Unassembled WGS sequence"/>
</dbReference>
<gene>
    <name evidence="1" type="ORF">PISMIDRAFT_673032</name>
</gene>
<evidence type="ECO:0000313" key="2">
    <source>
        <dbReference type="Proteomes" id="UP000054018"/>
    </source>
</evidence>
<dbReference type="EMBL" id="KN833691">
    <property type="protein sequence ID" value="KIK28817.1"/>
    <property type="molecule type" value="Genomic_DNA"/>
</dbReference>